<organism evidence="2 3">
    <name type="scientific">Helianthus annuus</name>
    <name type="common">Common sunflower</name>
    <dbReference type="NCBI Taxonomy" id="4232"/>
    <lineage>
        <taxon>Eukaryota</taxon>
        <taxon>Viridiplantae</taxon>
        <taxon>Streptophyta</taxon>
        <taxon>Embryophyta</taxon>
        <taxon>Tracheophyta</taxon>
        <taxon>Spermatophyta</taxon>
        <taxon>Magnoliopsida</taxon>
        <taxon>eudicotyledons</taxon>
        <taxon>Gunneridae</taxon>
        <taxon>Pentapetalae</taxon>
        <taxon>asterids</taxon>
        <taxon>campanulids</taxon>
        <taxon>Asterales</taxon>
        <taxon>Asteraceae</taxon>
        <taxon>Asteroideae</taxon>
        <taxon>Heliantheae alliance</taxon>
        <taxon>Heliantheae</taxon>
        <taxon>Helianthus</taxon>
    </lineage>
</organism>
<gene>
    <name evidence="2" type="ORF">HanXRQr2_Chr17g0803521</name>
</gene>
<feature type="compositionally biased region" description="Polar residues" evidence="1">
    <location>
        <begin position="1"/>
        <end position="30"/>
    </location>
</feature>
<feature type="compositionally biased region" description="Polar residues" evidence="1">
    <location>
        <begin position="84"/>
        <end position="121"/>
    </location>
</feature>
<feature type="region of interest" description="Disordered" evidence="1">
    <location>
        <begin position="1"/>
        <end position="121"/>
    </location>
</feature>
<keyword evidence="3" id="KW-1185">Reference proteome</keyword>
<dbReference type="Proteomes" id="UP000215914">
    <property type="component" value="Unassembled WGS sequence"/>
</dbReference>
<dbReference type="Gramene" id="mRNA:HanXRQr2_Chr17g0803521">
    <property type="protein sequence ID" value="CDS:HanXRQr2_Chr17g0803521.1"/>
    <property type="gene ID" value="HanXRQr2_Chr17g0803521"/>
</dbReference>
<protein>
    <submittedName>
        <fullName evidence="2">Uncharacterized protein</fullName>
    </submittedName>
</protein>
<comment type="caution">
    <text evidence="2">The sequence shown here is derived from an EMBL/GenBank/DDBJ whole genome shotgun (WGS) entry which is preliminary data.</text>
</comment>
<evidence type="ECO:0000313" key="2">
    <source>
        <dbReference type="EMBL" id="KAF5755502.1"/>
    </source>
</evidence>
<reference evidence="2" key="2">
    <citation type="submission" date="2020-06" db="EMBL/GenBank/DDBJ databases">
        <title>Helianthus annuus Genome sequencing and assembly Release 2.</title>
        <authorList>
            <person name="Gouzy J."/>
            <person name="Langlade N."/>
            <person name="Munos S."/>
        </authorList>
    </citation>
    <scope>NUCLEOTIDE SEQUENCE</scope>
    <source>
        <tissue evidence="2">Leaves</tissue>
    </source>
</reference>
<dbReference type="AlphaFoldDB" id="A0A9K3GTT8"/>
<reference evidence="2" key="1">
    <citation type="journal article" date="2017" name="Nature">
        <title>The sunflower genome provides insights into oil metabolism, flowering and Asterid evolution.</title>
        <authorList>
            <person name="Badouin H."/>
            <person name="Gouzy J."/>
            <person name="Grassa C.J."/>
            <person name="Murat F."/>
            <person name="Staton S.E."/>
            <person name="Cottret L."/>
            <person name="Lelandais-Briere C."/>
            <person name="Owens G.L."/>
            <person name="Carrere S."/>
            <person name="Mayjonade B."/>
            <person name="Legrand L."/>
            <person name="Gill N."/>
            <person name="Kane N.C."/>
            <person name="Bowers J.E."/>
            <person name="Hubner S."/>
            <person name="Bellec A."/>
            <person name="Berard A."/>
            <person name="Berges H."/>
            <person name="Blanchet N."/>
            <person name="Boniface M.C."/>
            <person name="Brunel D."/>
            <person name="Catrice O."/>
            <person name="Chaidir N."/>
            <person name="Claudel C."/>
            <person name="Donnadieu C."/>
            <person name="Faraut T."/>
            <person name="Fievet G."/>
            <person name="Helmstetter N."/>
            <person name="King M."/>
            <person name="Knapp S.J."/>
            <person name="Lai Z."/>
            <person name="Le Paslier M.C."/>
            <person name="Lippi Y."/>
            <person name="Lorenzon L."/>
            <person name="Mandel J.R."/>
            <person name="Marage G."/>
            <person name="Marchand G."/>
            <person name="Marquand E."/>
            <person name="Bret-Mestries E."/>
            <person name="Morien E."/>
            <person name="Nambeesan S."/>
            <person name="Nguyen T."/>
            <person name="Pegot-Espagnet P."/>
            <person name="Pouilly N."/>
            <person name="Raftis F."/>
            <person name="Sallet E."/>
            <person name="Schiex T."/>
            <person name="Thomas J."/>
            <person name="Vandecasteele C."/>
            <person name="Vares D."/>
            <person name="Vear F."/>
            <person name="Vautrin S."/>
            <person name="Crespi M."/>
            <person name="Mangin B."/>
            <person name="Burke J.M."/>
            <person name="Salse J."/>
            <person name="Munos S."/>
            <person name="Vincourt P."/>
            <person name="Rieseberg L.H."/>
            <person name="Langlade N.B."/>
        </authorList>
    </citation>
    <scope>NUCLEOTIDE SEQUENCE</scope>
    <source>
        <tissue evidence="2">Leaves</tissue>
    </source>
</reference>
<feature type="compositionally biased region" description="Pro residues" evidence="1">
    <location>
        <begin position="69"/>
        <end position="83"/>
    </location>
</feature>
<name>A0A9K3GTT8_HELAN</name>
<accession>A0A9K3GTT8</accession>
<proteinExistence type="predicted"/>
<evidence type="ECO:0000313" key="3">
    <source>
        <dbReference type="Proteomes" id="UP000215914"/>
    </source>
</evidence>
<sequence length="121" mass="13379">MNFQEPATMQPILSSHISPSPQPFTAISTTFHRHRHHNPSPPSPPPSTVTVTTTLHRHCHYGHHHHPPNQHPPIYPPAKPPQPTRCTPQSNNSHGPGPHHSTTAHPFTTNAPLPTTTHCSY</sequence>
<dbReference type="EMBL" id="MNCJ02000332">
    <property type="protein sequence ID" value="KAF5755502.1"/>
    <property type="molecule type" value="Genomic_DNA"/>
</dbReference>
<feature type="compositionally biased region" description="Basic residues" evidence="1">
    <location>
        <begin position="55"/>
        <end position="68"/>
    </location>
</feature>
<evidence type="ECO:0000256" key="1">
    <source>
        <dbReference type="SAM" id="MobiDB-lite"/>
    </source>
</evidence>